<evidence type="ECO:0000313" key="1">
    <source>
        <dbReference type="EMBL" id="PSJ16888.1"/>
    </source>
</evidence>
<dbReference type="Proteomes" id="UP000241912">
    <property type="component" value="Unassembled WGS sequence"/>
</dbReference>
<proteinExistence type="predicted"/>
<reference evidence="1 2" key="1">
    <citation type="submission" date="2018-03" db="EMBL/GenBank/DDBJ databases">
        <title>Draft genome of Nitrosomonas supralitoralis APG5.</title>
        <authorList>
            <person name="Urakawa H."/>
            <person name="Lopez J.V."/>
        </authorList>
    </citation>
    <scope>NUCLEOTIDE SEQUENCE [LARGE SCALE GENOMIC DNA]</scope>
    <source>
        <strain evidence="1 2">APG5</strain>
    </source>
</reference>
<name>A0A2P7NTX9_9PROT</name>
<evidence type="ECO:0000313" key="2">
    <source>
        <dbReference type="Proteomes" id="UP000241912"/>
    </source>
</evidence>
<dbReference type="AlphaFoldDB" id="A0A2P7NTX9"/>
<sequence>MKRINRDKEGFFNVNLSQNEIVTLVSGYIPYIIFERDPEIPEGEFLWINYASKEEDIVPPIIDPFPCRILSYVCFVKPIHILTLSADEFSIDFMEMIEEFKAKVEKTDEYIRSTISLPKAALSPFNSLKAQGSRR</sequence>
<organism evidence="1 2">
    <name type="scientific">Nitrosomonas supralitoralis</name>
    <dbReference type="NCBI Taxonomy" id="2116706"/>
    <lineage>
        <taxon>Bacteria</taxon>
        <taxon>Pseudomonadati</taxon>
        <taxon>Pseudomonadota</taxon>
        <taxon>Betaproteobacteria</taxon>
        <taxon>Nitrosomonadales</taxon>
        <taxon>Nitrosomonadaceae</taxon>
        <taxon>Nitrosomonas</taxon>
    </lineage>
</organism>
<accession>A0A2P7NTX9</accession>
<protein>
    <submittedName>
        <fullName evidence="1">Uncharacterized protein</fullName>
    </submittedName>
</protein>
<keyword evidence="2" id="KW-1185">Reference proteome</keyword>
<comment type="caution">
    <text evidence="1">The sequence shown here is derived from an EMBL/GenBank/DDBJ whole genome shotgun (WGS) entry which is preliminary data.</text>
</comment>
<dbReference type="EMBL" id="PXXU01000033">
    <property type="protein sequence ID" value="PSJ16888.1"/>
    <property type="molecule type" value="Genomic_DNA"/>
</dbReference>
<gene>
    <name evidence="1" type="ORF">C7H79_11030</name>
</gene>